<dbReference type="InterPro" id="IPR003646">
    <property type="entry name" value="SH3-like_bac-type"/>
</dbReference>
<feature type="domain" description="SH3b" evidence="3">
    <location>
        <begin position="192"/>
        <end position="258"/>
    </location>
</feature>
<dbReference type="SMART" id="SM00287">
    <property type="entry name" value="SH3b"/>
    <property type="match status" value="5"/>
</dbReference>
<feature type="domain" description="SH3b" evidence="3">
    <location>
        <begin position="371"/>
        <end position="434"/>
    </location>
</feature>
<feature type="signal peptide" evidence="2">
    <location>
        <begin position="1"/>
        <end position="20"/>
    </location>
</feature>
<name>A0A140GR73_CLOPF</name>
<dbReference type="AlphaFoldDB" id="A0A140GR73"/>
<dbReference type="PROSITE" id="PS51781">
    <property type="entry name" value="SH3B"/>
    <property type="match status" value="5"/>
</dbReference>
<evidence type="ECO:0000259" key="3">
    <source>
        <dbReference type="PROSITE" id="PS51781"/>
    </source>
</evidence>
<dbReference type="OrthoDB" id="1938239at2"/>
<dbReference type="PANTHER" id="PTHR34408">
    <property type="entry name" value="FAMILY PROTEIN, PUTATIVE-RELATED"/>
    <property type="match status" value="1"/>
</dbReference>
<sequence>MKQKKIMGLLLMGLTTIGVALTPGTKVFANQVKKSVKTTNSSKFHSDIQRNLYNYMMSEEHQSQIHNEAIRLHGGILSNNCVFFASSALRAVGVDIPYSTGYTTVLEGNLVRRGWKKQTNLKELKPGDVCFANVVHAYIFMGWANEEKTMAYVVDNQKGIFGANYHLRNIYQGGSTPTTHFYTYGNIKEDLNNYNNIKVGKITSNVNLRNNPSTESDIIMQLDKYSKVNIIGETPNWYKVKYNNKIGFVHRDYLTTNLNYNTNSSNHYNSGKMGVIKVGSTLNVRNNASVNSDILGVLHNSDKVNIVGESGEWYKIAYNGETAYVFKSYVSISNDVINDQTPADKPSEHSNKPNKTTEPQSKPNHVVNNNASTGVVSVNTTLNIRNKSGLDSDIIGVLRNNDNVEILGEEGNWYKISYNNSIGYIFKEYVHISNKNISKEKNTNIDTVKSQPVKSETSNEKIGVVSVSYKLNVRDGATLSSKIIDSLSDNDIVKVIGEDGEWYKINHNGKVAYVFKKYVCIKNDTPQNSNMKKGVKDDQESNVLTKGKVVNISSNLRVRSGNSTSNYVIGYLNNDEEVDILEYSNGWYKIKFRGHIGWACGDYIKMIEYVR</sequence>
<accession>A0A140GR73</accession>
<evidence type="ECO:0000313" key="4">
    <source>
        <dbReference type="EMBL" id="AMN31032.1"/>
    </source>
</evidence>
<reference evidence="4 5" key="1">
    <citation type="journal article" date="2016" name="PLoS ONE">
        <title>Plasmid Characterization and Chromosome Analysis of Two netF+ Clostridium perfringens Isolates Associated with Foal and Canine Necrotizing Enteritis.</title>
        <authorList>
            <person name="Mehdizadeh Gohari I."/>
            <person name="Kropinski A.M."/>
            <person name="Weese S.J."/>
            <person name="Parreira V.R."/>
            <person name="Whitehead A.E."/>
            <person name="Boerlin P."/>
            <person name="Prescott J.F."/>
        </authorList>
    </citation>
    <scope>NUCLEOTIDE SEQUENCE [LARGE SCALE GENOMIC DNA]</scope>
    <source>
        <strain evidence="4 5">JP838</strain>
        <plasmid evidence="5">Plasmid pJFP838A</plasmid>
    </source>
</reference>
<evidence type="ECO:0000256" key="2">
    <source>
        <dbReference type="SAM" id="SignalP"/>
    </source>
</evidence>
<dbReference type="EMBL" id="CP013615">
    <property type="protein sequence ID" value="AMN31032.1"/>
    <property type="molecule type" value="Genomic_DNA"/>
</dbReference>
<keyword evidence="4" id="KW-0614">Plasmid</keyword>
<feature type="domain" description="SH3b" evidence="3">
    <location>
        <begin position="460"/>
        <end position="523"/>
    </location>
</feature>
<feature type="chain" id="PRO_5039582258" evidence="2">
    <location>
        <begin position="21"/>
        <end position="611"/>
    </location>
</feature>
<geneLocation type="plasmid" evidence="4 5">
    <name>pJFP838A</name>
</geneLocation>
<dbReference type="PATRIC" id="fig|1502.177.peg.3324"/>
<evidence type="ECO:0000256" key="1">
    <source>
        <dbReference type="SAM" id="MobiDB-lite"/>
    </source>
</evidence>
<dbReference type="RefSeq" id="WP_061429640.1">
    <property type="nucleotide sequence ID" value="NZ_CATNZX010000001.1"/>
</dbReference>
<organism evidence="4 5">
    <name type="scientific">Clostridium perfringens</name>
    <dbReference type="NCBI Taxonomy" id="1502"/>
    <lineage>
        <taxon>Bacteria</taxon>
        <taxon>Bacillati</taxon>
        <taxon>Bacillota</taxon>
        <taxon>Clostridia</taxon>
        <taxon>Eubacteriales</taxon>
        <taxon>Clostridiaceae</taxon>
        <taxon>Clostridium</taxon>
    </lineage>
</organism>
<feature type="domain" description="SH3b" evidence="3">
    <location>
        <begin position="545"/>
        <end position="608"/>
    </location>
</feature>
<dbReference type="Gene3D" id="2.30.30.40">
    <property type="entry name" value="SH3 Domains"/>
    <property type="match status" value="5"/>
</dbReference>
<dbReference type="Pfam" id="PF08239">
    <property type="entry name" value="SH3_3"/>
    <property type="match status" value="5"/>
</dbReference>
<feature type="compositionally biased region" description="Polar residues" evidence="1">
    <location>
        <begin position="353"/>
        <end position="372"/>
    </location>
</feature>
<keyword evidence="2" id="KW-0732">Signal</keyword>
<feature type="domain" description="SH3b" evidence="3">
    <location>
        <begin position="271"/>
        <end position="334"/>
    </location>
</feature>
<dbReference type="InterPro" id="IPR052354">
    <property type="entry name" value="Cell_Wall_Dynamics_Protein"/>
</dbReference>
<proteinExistence type="predicted"/>
<evidence type="ECO:0000313" key="5">
    <source>
        <dbReference type="Proteomes" id="UP000070260"/>
    </source>
</evidence>
<gene>
    <name evidence="4" type="ORF">JFP838_pA0116</name>
</gene>
<dbReference type="PANTHER" id="PTHR34408:SF1">
    <property type="entry name" value="GLYCOSYL HYDROLASE FAMILY 19 DOMAIN-CONTAINING PROTEIN HI_1415"/>
    <property type="match status" value="1"/>
</dbReference>
<feature type="region of interest" description="Disordered" evidence="1">
    <location>
        <begin position="338"/>
        <end position="372"/>
    </location>
</feature>
<dbReference type="Proteomes" id="UP000070260">
    <property type="component" value="Plasmid pJFP838A"/>
</dbReference>
<protein>
    <submittedName>
        <fullName evidence="4">Putative autolytic lysozyme</fullName>
    </submittedName>
</protein>